<keyword evidence="2" id="KW-0479">Metal-binding</keyword>
<dbReference type="HOGENOM" id="CLU_058132_0_1_1"/>
<dbReference type="Proteomes" id="UP000054342">
    <property type="component" value="Unassembled WGS sequence"/>
</dbReference>
<reference evidence="7 8" key="1">
    <citation type="submission" date="2015-01" db="EMBL/GenBank/DDBJ databases">
        <title>The Genome Sequence of Exophiala xenobiotica CBS118157.</title>
        <authorList>
            <consortium name="The Broad Institute Genomics Platform"/>
            <person name="Cuomo C."/>
            <person name="de Hoog S."/>
            <person name="Gorbushina A."/>
            <person name="Stielow B."/>
            <person name="Teixiera M."/>
            <person name="Abouelleil A."/>
            <person name="Chapman S.B."/>
            <person name="Priest M."/>
            <person name="Young S.K."/>
            <person name="Wortman J."/>
            <person name="Nusbaum C."/>
            <person name="Birren B."/>
        </authorList>
    </citation>
    <scope>NUCLEOTIDE SEQUENCE [LARGE SCALE GENOMIC DNA]</scope>
    <source>
        <strain evidence="7 8">CBS 118157</strain>
    </source>
</reference>
<evidence type="ECO:0000313" key="8">
    <source>
        <dbReference type="Proteomes" id="UP000054342"/>
    </source>
</evidence>
<dbReference type="GeneID" id="25329893"/>
<dbReference type="STRING" id="348802.A0A0D2EAH0"/>
<dbReference type="Pfam" id="PF13640">
    <property type="entry name" value="2OG-FeII_Oxy_3"/>
    <property type="match status" value="1"/>
</dbReference>
<sequence length="311" mass="35028">MVKSWSVLSILVALAAVLFTFFPSLRSALPFLGPQEISEEQRRIEALASAQNYTYTTVLDDPPLIYIDDFLSAAEIDEILNVSSPLFVPSQVYSPDDTAPKHRTSSSCLLPAENPLASVVSARALQFLANIANTGPPHAPRMSEPLSYYGLEKIQLVKYLPSEYYHHHMDWFDTLIRDDLPGKGEAGRGRGRYYNRVASFFIYLQDDCRGGETEFPDLDFAVVSAAEQDRLKSEEFWNQRIDFSNKPNKHETTEDKSASGISFKPRKGSGVFWVNLLPIGYGDERVRHAGLPVEQGQKVGMNIWVKRDFGW</sequence>
<evidence type="ECO:0000256" key="1">
    <source>
        <dbReference type="ARBA" id="ARBA00001961"/>
    </source>
</evidence>
<dbReference type="InterPro" id="IPR045054">
    <property type="entry name" value="P4HA-like"/>
</dbReference>
<evidence type="ECO:0000256" key="3">
    <source>
        <dbReference type="ARBA" id="ARBA00022964"/>
    </source>
</evidence>
<dbReference type="GO" id="GO:0005506">
    <property type="term" value="F:iron ion binding"/>
    <property type="evidence" value="ECO:0007669"/>
    <property type="project" value="InterPro"/>
</dbReference>
<dbReference type="GO" id="GO:0005783">
    <property type="term" value="C:endoplasmic reticulum"/>
    <property type="evidence" value="ECO:0007669"/>
    <property type="project" value="TreeGrafter"/>
</dbReference>
<dbReference type="OrthoDB" id="420380at2759"/>
<dbReference type="InterPro" id="IPR044862">
    <property type="entry name" value="Pro_4_hyd_alph_FE2OG_OXY"/>
</dbReference>
<dbReference type="PANTHER" id="PTHR10869">
    <property type="entry name" value="PROLYL 4-HYDROXYLASE ALPHA SUBUNIT"/>
    <property type="match status" value="1"/>
</dbReference>
<evidence type="ECO:0000256" key="4">
    <source>
        <dbReference type="ARBA" id="ARBA00023002"/>
    </source>
</evidence>
<protein>
    <recommendedName>
        <fullName evidence="6">Prolyl 4-hydroxylase alpha subunit domain-containing protein</fullName>
    </recommendedName>
</protein>
<dbReference type="PANTHER" id="PTHR10869:SF242">
    <property type="entry name" value="PROLYL 4-HYDROXYLASE ALPHA SUBUNIT DOMAIN-CONTAINING PROTEIN"/>
    <property type="match status" value="1"/>
</dbReference>
<dbReference type="SMART" id="SM00702">
    <property type="entry name" value="P4Hc"/>
    <property type="match status" value="1"/>
</dbReference>
<organism evidence="7 8">
    <name type="scientific">Exophiala xenobiotica</name>
    <dbReference type="NCBI Taxonomy" id="348802"/>
    <lineage>
        <taxon>Eukaryota</taxon>
        <taxon>Fungi</taxon>
        <taxon>Dikarya</taxon>
        <taxon>Ascomycota</taxon>
        <taxon>Pezizomycotina</taxon>
        <taxon>Eurotiomycetes</taxon>
        <taxon>Chaetothyriomycetidae</taxon>
        <taxon>Chaetothyriales</taxon>
        <taxon>Herpotrichiellaceae</taxon>
        <taxon>Exophiala</taxon>
    </lineage>
</organism>
<dbReference type="InterPro" id="IPR006620">
    <property type="entry name" value="Pro_4_hyd_alph"/>
</dbReference>
<keyword evidence="3" id="KW-0223">Dioxygenase</keyword>
<dbReference type="GO" id="GO:0004656">
    <property type="term" value="F:procollagen-proline 4-dioxygenase activity"/>
    <property type="evidence" value="ECO:0007669"/>
    <property type="project" value="TreeGrafter"/>
</dbReference>
<name>A0A0D2EAH0_9EURO</name>
<accession>A0A0D2EAH0</accession>
<keyword evidence="8" id="KW-1185">Reference proteome</keyword>
<dbReference type="GO" id="GO:0031418">
    <property type="term" value="F:L-ascorbic acid binding"/>
    <property type="evidence" value="ECO:0007669"/>
    <property type="project" value="InterPro"/>
</dbReference>
<evidence type="ECO:0000256" key="2">
    <source>
        <dbReference type="ARBA" id="ARBA00022723"/>
    </source>
</evidence>
<feature type="domain" description="Prolyl 4-hydroxylase alpha subunit" evidence="6">
    <location>
        <begin position="62"/>
        <end position="306"/>
    </location>
</feature>
<keyword evidence="4" id="KW-0560">Oxidoreductase</keyword>
<dbReference type="Gene3D" id="2.60.120.620">
    <property type="entry name" value="q2cbj1_9rhob like domain"/>
    <property type="match status" value="1"/>
</dbReference>
<keyword evidence="5" id="KW-0408">Iron</keyword>
<gene>
    <name evidence="7" type="ORF">PV05_07985</name>
</gene>
<evidence type="ECO:0000259" key="6">
    <source>
        <dbReference type="SMART" id="SM00702"/>
    </source>
</evidence>
<evidence type="ECO:0000313" key="7">
    <source>
        <dbReference type="EMBL" id="KIW52343.1"/>
    </source>
</evidence>
<evidence type="ECO:0000256" key="5">
    <source>
        <dbReference type="ARBA" id="ARBA00023004"/>
    </source>
</evidence>
<dbReference type="RefSeq" id="XP_013312927.1">
    <property type="nucleotide sequence ID" value="XM_013457473.1"/>
</dbReference>
<proteinExistence type="predicted"/>
<dbReference type="EMBL" id="KN847321">
    <property type="protein sequence ID" value="KIW52343.1"/>
    <property type="molecule type" value="Genomic_DNA"/>
</dbReference>
<dbReference type="AlphaFoldDB" id="A0A0D2EAH0"/>
<comment type="cofactor">
    <cofactor evidence="1">
        <name>L-ascorbate</name>
        <dbReference type="ChEBI" id="CHEBI:38290"/>
    </cofactor>
</comment>